<name>A0A9W7G5B8_9STRA</name>
<keyword evidence="3" id="KW-1185">Reference proteome</keyword>
<reference evidence="3" key="1">
    <citation type="journal article" date="2023" name="Commun. Biol.">
        <title>Genome analysis of Parmales, the sister group of diatoms, reveals the evolutionary specialization of diatoms from phago-mixotrophs to photoautotrophs.</title>
        <authorList>
            <person name="Ban H."/>
            <person name="Sato S."/>
            <person name="Yoshikawa S."/>
            <person name="Yamada K."/>
            <person name="Nakamura Y."/>
            <person name="Ichinomiya M."/>
            <person name="Sato N."/>
            <person name="Blanc-Mathieu R."/>
            <person name="Endo H."/>
            <person name="Kuwata A."/>
            <person name="Ogata H."/>
        </authorList>
    </citation>
    <scope>NUCLEOTIDE SEQUENCE [LARGE SCALE GENOMIC DNA]</scope>
</reference>
<evidence type="ECO:0000313" key="2">
    <source>
        <dbReference type="EMBL" id="GMI36251.1"/>
    </source>
</evidence>
<feature type="region of interest" description="Disordered" evidence="1">
    <location>
        <begin position="88"/>
        <end position="145"/>
    </location>
</feature>
<evidence type="ECO:0000256" key="1">
    <source>
        <dbReference type="SAM" id="MobiDB-lite"/>
    </source>
</evidence>
<dbReference type="EMBL" id="BRYA01000064">
    <property type="protein sequence ID" value="GMI36251.1"/>
    <property type="molecule type" value="Genomic_DNA"/>
</dbReference>
<dbReference type="Proteomes" id="UP001165065">
    <property type="component" value="Unassembled WGS sequence"/>
</dbReference>
<protein>
    <submittedName>
        <fullName evidence="2">Uncharacterized protein</fullName>
    </submittedName>
</protein>
<evidence type="ECO:0000313" key="3">
    <source>
        <dbReference type="Proteomes" id="UP001165065"/>
    </source>
</evidence>
<accession>A0A9W7G5B8</accession>
<organism evidence="2 3">
    <name type="scientific">Triparma columacea</name>
    <dbReference type="NCBI Taxonomy" id="722753"/>
    <lineage>
        <taxon>Eukaryota</taxon>
        <taxon>Sar</taxon>
        <taxon>Stramenopiles</taxon>
        <taxon>Ochrophyta</taxon>
        <taxon>Bolidophyceae</taxon>
        <taxon>Parmales</taxon>
        <taxon>Triparmaceae</taxon>
        <taxon>Triparma</taxon>
    </lineage>
</organism>
<sequence length="272" mass="28708">MGDLSKPKTYGGQMEEEMFELLSCKMGEVPELVCVDVVLEGSKEGKTGKYLTGKKSTTSMIVVTEELLNWLDSQASNLESTATATATATATSTSNSTSTSTATSTSTSTATSTSTSTATSTSTSTSTSASAPPPPPTPHSLPTPSSLRSAITCCIKSSPGLVSGRTFSSLPPPHLSTLLTLGLLSSTVTNTSATTSTTSLTLTLPCSTSIQKHLQSSRRKFVIALHASYHKEMLQSDCDRKYGEWVTWTGVGEGWWGWKEVSGGRGMYYLLN</sequence>
<feature type="compositionally biased region" description="Low complexity" evidence="1">
    <location>
        <begin position="88"/>
        <end position="130"/>
    </location>
</feature>
<dbReference type="AlphaFoldDB" id="A0A9W7G5B8"/>
<comment type="caution">
    <text evidence="2">The sequence shown here is derived from an EMBL/GenBank/DDBJ whole genome shotgun (WGS) entry which is preliminary data.</text>
</comment>
<proteinExistence type="predicted"/>
<feature type="compositionally biased region" description="Pro residues" evidence="1">
    <location>
        <begin position="131"/>
        <end position="141"/>
    </location>
</feature>
<gene>
    <name evidence="2" type="ORF">TrCOL_g11466</name>
</gene>